<evidence type="ECO:0000313" key="1">
    <source>
        <dbReference type="EMBL" id="QDT66722.1"/>
    </source>
</evidence>
<dbReference type="KEGG" id="chya:V22_39930"/>
<accession>A0A517TED2</accession>
<dbReference type="OrthoDB" id="284768at2"/>
<dbReference type="SUPFAM" id="SSF54285">
    <property type="entry name" value="MoaD/ThiS"/>
    <property type="match status" value="1"/>
</dbReference>
<dbReference type="Proteomes" id="UP000319976">
    <property type="component" value="Chromosome"/>
</dbReference>
<organism evidence="1 2">
    <name type="scientific">Calycomorphotria hydatis</name>
    <dbReference type="NCBI Taxonomy" id="2528027"/>
    <lineage>
        <taxon>Bacteria</taxon>
        <taxon>Pseudomonadati</taxon>
        <taxon>Planctomycetota</taxon>
        <taxon>Planctomycetia</taxon>
        <taxon>Planctomycetales</taxon>
        <taxon>Planctomycetaceae</taxon>
        <taxon>Calycomorphotria</taxon>
    </lineage>
</organism>
<evidence type="ECO:0008006" key="3">
    <source>
        <dbReference type="Google" id="ProtNLM"/>
    </source>
</evidence>
<dbReference type="AlphaFoldDB" id="A0A517TED2"/>
<proteinExistence type="predicted"/>
<reference evidence="1 2" key="1">
    <citation type="submission" date="2019-02" db="EMBL/GenBank/DDBJ databases">
        <title>Deep-cultivation of Planctomycetes and their phenomic and genomic characterization uncovers novel biology.</title>
        <authorList>
            <person name="Wiegand S."/>
            <person name="Jogler M."/>
            <person name="Boedeker C."/>
            <person name="Pinto D."/>
            <person name="Vollmers J."/>
            <person name="Rivas-Marin E."/>
            <person name="Kohn T."/>
            <person name="Peeters S.H."/>
            <person name="Heuer A."/>
            <person name="Rast P."/>
            <person name="Oberbeckmann S."/>
            <person name="Bunk B."/>
            <person name="Jeske O."/>
            <person name="Meyerdierks A."/>
            <person name="Storesund J.E."/>
            <person name="Kallscheuer N."/>
            <person name="Luecker S."/>
            <person name="Lage O.M."/>
            <person name="Pohl T."/>
            <person name="Merkel B.J."/>
            <person name="Hornburger P."/>
            <person name="Mueller R.-W."/>
            <person name="Bruemmer F."/>
            <person name="Labrenz M."/>
            <person name="Spormann A.M."/>
            <person name="Op den Camp H."/>
            <person name="Overmann J."/>
            <person name="Amann R."/>
            <person name="Jetten M.S.M."/>
            <person name="Mascher T."/>
            <person name="Medema M.H."/>
            <person name="Devos D.P."/>
            <person name="Kaster A.-K."/>
            <person name="Ovreas L."/>
            <person name="Rohde M."/>
            <person name="Galperin M.Y."/>
            <person name="Jogler C."/>
        </authorList>
    </citation>
    <scope>NUCLEOTIDE SEQUENCE [LARGE SCALE GENOMIC DNA]</scope>
    <source>
        <strain evidence="1 2">V22</strain>
    </source>
</reference>
<dbReference type="InterPro" id="IPR016155">
    <property type="entry name" value="Mopterin_synth/thiamin_S_b"/>
</dbReference>
<dbReference type="EMBL" id="CP036316">
    <property type="protein sequence ID" value="QDT66722.1"/>
    <property type="molecule type" value="Genomic_DNA"/>
</dbReference>
<name>A0A517TED2_9PLAN</name>
<keyword evidence="2" id="KW-1185">Reference proteome</keyword>
<sequence>MKILVINNDGGGFADYLEVEAGTSVQQLVERQLGEASPSNYLIRVNRQPCPADQLLQEGDRVSITPTKIEGAAE</sequence>
<evidence type="ECO:0000313" key="2">
    <source>
        <dbReference type="Proteomes" id="UP000319976"/>
    </source>
</evidence>
<protein>
    <recommendedName>
        <fullName evidence="3">Molybdopterin converting factor</fullName>
    </recommendedName>
</protein>
<gene>
    <name evidence="1" type="ORF">V22_39930</name>
</gene>